<sequence>MAGLKLQKPLAVTCLLLCLGIDGELRRSSAQSSASPTLAGDQAHPAATHGWVDTRLYFELGPYEMPGMKRIQTARRKTVTDGEWMAFLDREATPRFPDGLSVQDVYGQWKGAHDVAPNRGRSKVLIIDYPETAANEARIDAIRAAWKQQTGEQSVLKVTVPAQVSF</sequence>
<dbReference type="AlphaFoldDB" id="E6QJ14"/>
<reference evidence="1" key="1">
    <citation type="submission" date="2009-10" db="EMBL/GenBank/DDBJ databases">
        <title>Diversity of trophic interactions inside an arsenic-rich microbial ecosystem.</title>
        <authorList>
            <person name="Bertin P.N."/>
            <person name="Heinrich-Salmeron A."/>
            <person name="Pelletier E."/>
            <person name="Goulhen-Chollet F."/>
            <person name="Arsene-Ploetze F."/>
            <person name="Gallien S."/>
            <person name="Calteau A."/>
            <person name="Vallenet D."/>
            <person name="Casiot C."/>
            <person name="Chane-Woon-Ming B."/>
            <person name="Giloteaux L."/>
            <person name="Barakat M."/>
            <person name="Bonnefoy V."/>
            <person name="Bruneel O."/>
            <person name="Chandler M."/>
            <person name="Cleiss J."/>
            <person name="Duran R."/>
            <person name="Elbaz-Poulichet F."/>
            <person name="Fonknechten N."/>
            <person name="Lauga B."/>
            <person name="Mornico D."/>
            <person name="Ortet P."/>
            <person name="Schaeffer C."/>
            <person name="Siguier P."/>
            <person name="Alexander Thil Smith A."/>
            <person name="Van Dorsselaer A."/>
            <person name="Weissenbach J."/>
            <person name="Medigue C."/>
            <person name="Le Paslier D."/>
        </authorList>
    </citation>
    <scope>NUCLEOTIDE SEQUENCE</scope>
</reference>
<organism evidence="1">
    <name type="scientific">mine drainage metagenome</name>
    <dbReference type="NCBI Taxonomy" id="410659"/>
    <lineage>
        <taxon>unclassified sequences</taxon>
        <taxon>metagenomes</taxon>
        <taxon>ecological metagenomes</taxon>
    </lineage>
</organism>
<accession>E6QJ14</accession>
<proteinExistence type="predicted"/>
<dbReference type="Pfam" id="PF12098">
    <property type="entry name" value="DUF3574"/>
    <property type="match status" value="1"/>
</dbReference>
<gene>
    <name evidence="1" type="ORF">CARN6_0556</name>
</gene>
<dbReference type="EMBL" id="CABQ01000081">
    <property type="protein sequence ID" value="CBI07230.1"/>
    <property type="molecule type" value="Genomic_DNA"/>
</dbReference>
<name>E6QJ14_9ZZZZ</name>
<dbReference type="InterPro" id="IPR021957">
    <property type="entry name" value="DUF3574"/>
</dbReference>
<comment type="caution">
    <text evidence="1">The sequence shown here is derived from an EMBL/GenBank/DDBJ whole genome shotgun (WGS) entry which is preliminary data.</text>
</comment>
<evidence type="ECO:0000313" key="1">
    <source>
        <dbReference type="EMBL" id="CBI07230.1"/>
    </source>
</evidence>
<protein>
    <submittedName>
        <fullName evidence="1">Putative secreted protein</fullName>
    </submittedName>
</protein>